<comment type="cofactor">
    <cofactor evidence="1">
        <name>heme b</name>
        <dbReference type="ChEBI" id="CHEBI:60344"/>
    </cofactor>
</comment>
<evidence type="ECO:0000256" key="2">
    <source>
        <dbReference type="ARBA" id="ARBA00006873"/>
    </source>
</evidence>
<dbReference type="InterPro" id="IPR007989">
    <property type="entry name" value="DUF730"/>
</dbReference>
<comment type="caution">
    <text evidence="12">The sequence shown here is derived from an EMBL/GenBank/DDBJ whole genome shotgun (WGS) entry which is preliminary data.</text>
</comment>
<proteinExistence type="inferred from homology"/>
<dbReference type="AlphaFoldDB" id="A0A8X7QGH7"/>
<dbReference type="InterPro" id="IPR010666">
    <property type="entry name" value="Znf_GRF"/>
</dbReference>
<dbReference type="SUPFAM" id="SSF48113">
    <property type="entry name" value="Heme-dependent peroxidases"/>
    <property type="match status" value="1"/>
</dbReference>
<dbReference type="InterPro" id="IPR019793">
    <property type="entry name" value="Peroxidases_heam-ligand_BS"/>
</dbReference>
<feature type="domain" description="GRF-type" evidence="11">
    <location>
        <begin position="55"/>
        <end position="96"/>
    </location>
</feature>
<keyword evidence="4" id="KW-0479">Metal-binding</keyword>
<dbReference type="EMBL" id="JAAMPC010000013">
    <property type="protein sequence ID" value="KAG2267618.1"/>
    <property type="molecule type" value="Genomic_DNA"/>
</dbReference>
<dbReference type="Gene3D" id="1.10.420.10">
    <property type="entry name" value="Peroxidase, domain 2"/>
    <property type="match status" value="1"/>
</dbReference>
<dbReference type="InterPro" id="IPR002207">
    <property type="entry name" value="Peroxidase_I"/>
</dbReference>
<protein>
    <recommendedName>
        <fullName evidence="3">L-ascorbate peroxidase</fullName>
        <ecNumber evidence="3">1.11.1.11</ecNumber>
    </recommendedName>
</protein>
<dbReference type="EC" id="1.11.1.11" evidence="3"/>
<evidence type="ECO:0000256" key="4">
    <source>
        <dbReference type="ARBA" id="ARBA00022723"/>
    </source>
</evidence>
<keyword evidence="10" id="KW-1133">Transmembrane helix</keyword>
<dbReference type="GO" id="GO:0016688">
    <property type="term" value="F:L-ascorbate peroxidase activity"/>
    <property type="evidence" value="ECO:0007669"/>
    <property type="project" value="UniProtKB-EC"/>
</dbReference>
<dbReference type="PANTHER" id="PTHR31356:SF59">
    <property type="entry name" value="L-ASCORBATE PEROXIDASE 1, CYTOSOLIC"/>
    <property type="match status" value="1"/>
</dbReference>
<dbReference type="GO" id="GO:0034599">
    <property type="term" value="P:cellular response to oxidative stress"/>
    <property type="evidence" value="ECO:0007669"/>
    <property type="project" value="InterPro"/>
</dbReference>
<evidence type="ECO:0000256" key="7">
    <source>
        <dbReference type="ARBA" id="ARBA00023002"/>
    </source>
</evidence>
<dbReference type="Proteomes" id="UP000886595">
    <property type="component" value="Unassembled WGS sequence"/>
</dbReference>
<dbReference type="OrthoDB" id="1108391at2759"/>
<keyword evidence="8" id="KW-0408">Iron</keyword>
<reference evidence="12 13" key="1">
    <citation type="submission" date="2020-02" db="EMBL/GenBank/DDBJ databases">
        <authorList>
            <person name="Ma Q."/>
            <person name="Huang Y."/>
            <person name="Song X."/>
            <person name="Pei D."/>
        </authorList>
    </citation>
    <scope>NUCLEOTIDE SEQUENCE [LARGE SCALE GENOMIC DNA]</scope>
    <source>
        <strain evidence="12">Sxm20200214</strain>
        <tissue evidence="12">Leaf</tissue>
    </source>
</reference>
<dbReference type="PRINTS" id="PR00459">
    <property type="entry name" value="ASPEROXIDASE"/>
</dbReference>
<keyword evidence="7" id="KW-0560">Oxidoreductase</keyword>
<organism evidence="12 13">
    <name type="scientific">Brassica carinata</name>
    <name type="common">Ethiopian mustard</name>
    <name type="synonym">Abyssinian cabbage</name>
    <dbReference type="NCBI Taxonomy" id="52824"/>
    <lineage>
        <taxon>Eukaryota</taxon>
        <taxon>Viridiplantae</taxon>
        <taxon>Streptophyta</taxon>
        <taxon>Embryophyta</taxon>
        <taxon>Tracheophyta</taxon>
        <taxon>Spermatophyta</taxon>
        <taxon>Magnoliopsida</taxon>
        <taxon>eudicotyledons</taxon>
        <taxon>Gunneridae</taxon>
        <taxon>Pentapetalae</taxon>
        <taxon>rosids</taxon>
        <taxon>malvids</taxon>
        <taxon>Brassicales</taxon>
        <taxon>Brassicaceae</taxon>
        <taxon>Brassiceae</taxon>
        <taxon>Brassica</taxon>
    </lineage>
</organism>
<gene>
    <name evidence="12" type="ORF">Bca52824_062173</name>
</gene>
<dbReference type="GO" id="GO:0009507">
    <property type="term" value="C:chloroplast"/>
    <property type="evidence" value="ECO:0007669"/>
    <property type="project" value="TreeGrafter"/>
</dbReference>
<dbReference type="PRINTS" id="PR00458">
    <property type="entry name" value="PEROXIDASE"/>
</dbReference>
<evidence type="ECO:0000256" key="1">
    <source>
        <dbReference type="ARBA" id="ARBA00001970"/>
    </source>
</evidence>
<dbReference type="Pfam" id="PF05325">
    <property type="entry name" value="DUF730"/>
    <property type="match status" value="1"/>
</dbReference>
<dbReference type="PANTHER" id="PTHR31356">
    <property type="entry name" value="THYLAKOID LUMENAL 29 KDA PROTEIN, CHLOROPLASTIC-RELATED"/>
    <property type="match status" value="1"/>
</dbReference>
<keyword evidence="10" id="KW-0472">Membrane</keyword>
<evidence type="ECO:0000259" key="11">
    <source>
        <dbReference type="PROSITE" id="PS51999"/>
    </source>
</evidence>
<dbReference type="InterPro" id="IPR002016">
    <property type="entry name" value="Haem_peroxidase"/>
</dbReference>
<dbReference type="InterPro" id="IPR044831">
    <property type="entry name" value="Ccp1-like"/>
</dbReference>
<sequence length="336" mass="37339">MGQDYSYTQLSSSSNSLDMTSLLEAEVELYKDEAMSRYPPQVYAGEADDGMPSTCYCGAKPVVATSYTPKDPGRLYYTCDNVQDGDCHIWKWWDVAVTEELSDFQTQLRLLKEQGFECDQKLVKLQKIVCELSKKNAGVTNGFVKLVCVMVSALLFVGLAVMFQAVACALSLLLVSLASLRLDPSSGLFIKSDFGESVAVSLPVFTSESRLRRIWFERYRAALRFSVLKLRTSPSHPRGSSPDATKGCDHLRQVFAKQMGLSDQDIVALSGAHTLEDATRIGLVEGAWTSNPLIFDNSYFKDIMLLCHNFKQDEEAFFADYAEAHLKLSELGFADA</sequence>
<name>A0A8X7QGH7_BRACI</name>
<evidence type="ECO:0000313" key="13">
    <source>
        <dbReference type="Proteomes" id="UP000886595"/>
    </source>
</evidence>
<dbReference type="InterPro" id="IPR010255">
    <property type="entry name" value="Haem_peroxidase_sf"/>
</dbReference>
<evidence type="ECO:0000256" key="10">
    <source>
        <dbReference type="SAM" id="Phobius"/>
    </source>
</evidence>
<dbReference type="Pfam" id="PF00141">
    <property type="entry name" value="peroxidase"/>
    <property type="match status" value="1"/>
</dbReference>
<keyword evidence="5 9" id="KW-0863">Zinc-finger</keyword>
<evidence type="ECO:0000256" key="8">
    <source>
        <dbReference type="ARBA" id="ARBA00023004"/>
    </source>
</evidence>
<feature type="transmembrane region" description="Helical" evidence="10">
    <location>
        <begin position="149"/>
        <end position="175"/>
    </location>
</feature>
<keyword evidence="6" id="KW-0862">Zinc</keyword>
<evidence type="ECO:0000256" key="5">
    <source>
        <dbReference type="ARBA" id="ARBA00022771"/>
    </source>
</evidence>
<accession>A0A8X7QGH7</accession>
<evidence type="ECO:0000256" key="9">
    <source>
        <dbReference type="PROSITE-ProRule" id="PRU01343"/>
    </source>
</evidence>
<evidence type="ECO:0000256" key="3">
    <source>
        <dbReference type="ARBA" id="ARBA00012940"/>
    </source>
</evidence>
<keyword evidence="10" id="KW-0812">Transmembrane</keyword>
<evidence type="ECO:0000256" key="6">
    <source>
        <dbReference type="ARBA" id="ARBA00022833"/>
    </source>
</evidence>
<evidence type="ECO:0000313" key="12">
    <source>
        <dbReference type="EMBL" id="KAG2267618.1"/>
    </source>
</evidence>
<dbReference type="GO" id="GO:0008270">
    <property type="term" value="F:zinc ion binding"/>
    <property type="evidence" value="ECO:0007669"/>
    <property type="project" value="UniProtKB-KW"/>
</dbReference>
<dbReference type="GO" id="GO:0020037">
    <property type="term" value="F:heme binding"/>
    <property type="evidence" value="ECO:0007669"/>
    <property type="project" value="InterPro"/>
</dbReference>
<dbReference type="PROSITE" id="PS00435">
    <property type="entry name" value="PEROXIDASE_1"/>
    <property type="match status" value="1"/>
</dbReference>
<dbReference type="GO" id="GO:0000302">
    <property type="term" value="P:response to reactive oxygen species"/>
    <property type="evidence" value="ECO:0007669"/>
    <property type="project" value="TreeGrafter"/>
</dbReference>
<dbReference type="PROSITE" id="PS51999">
    <property type="entry name" value="ZF_GRF"/>
    <property type="match status" value="1"/>
</dbReference>
<comment type="similarity">
    <text evidence="2">Belongs to the peroxidase family. Ascorbate peroxidase subfamily.</text>
</comment>
<keyword evidence="13" id="KW-1185">Reference proteome</keyword>
<dbReference type="GO" id="GO:0042744">
    <property type="term" value="P:hydrogen peroxide catabolic process"/>
    <property type="evidence" value="ECO:0007669"/>
    <property type="project" value="TreeGrafter"/>
</dbReference>